<reference evidence="3 4" key="1">
    <citation type="submission" date="2016-04" db="EMBL/GenBank/DDBJ databases">
        <title>High quality genome of the nematocidal Bacillus thuringiensis MYBT18246.</title>
        <authorList>
            <person name="Hollensteiner J."/>
            <person name="Poehlein A."/>
            <person name="Sproeer C."/>
            <person name="Bunk B."/>
            <person name="Rosenstiel P."/>
            <person name="Schulenburg H."/>
            <person name="Liesegang H."/>
        </authorList>
    </citation>
    <scope>NUCLEOTIDE SEQUENCE [LARGE SCALE GENOMIC DNA]</scope>
    <source>
        <strain evidence="3 4">MYBT18246</strain>
    </source>
</reference>
<keyword evidence="1" id="KW-0175">Coiled coil</keyword>
<sequence>MTGYDNGLQIKNGIGGQWRDIELRTLRANENVNANGQMWAKAFNPTSARNMKENIKDISFSALDKIMSLAIKQYNFRDDMYDLYQMRVNKPEEQTEPYTTKEIETYFGMIADDTDGIFTDKEKRAINLYNTVSILIAAFQQLYDEFISLKEQVKQNTEELHVVKEENKQLKEQITTLTNDVSTLKDVVRNLISEKPKQP</sequence>
<dbReference type="Gene3D" id="1.20.5.340">
    <property type="match status" value="1"/>
</dbReference>
<dbReference type="Pfam" id="PF13884">
    <property type="entry name" value="Peptidase_S74"/>
    <property type="match status" value="1"/>
</dbReference>
<evidence type="ECO:0000256" key="1">
    <source>
        <dbReference type="SAM" id="Coils"/>
    </source>
</evidence>
<evidence type="ECO:0000313" key="4">
    <source>
        <dbReference type="Proteomes" id="UP000092743"/>
    </source>
</evidence>
<proteinExistence type="predicted"/>
<dbReference type="AlphaFoldDB" id="A0A9W3SCV7"/>
<evidence type="ECO:0000313" key="3">
    <source>
        <dbReference type="EMBL" id="ANS49190.1"/>
    </source>
</evidence>
<feature type="coiled-coil region" evidence="1">
    <location>
        <begin position="153"/>
        <end position="187"/>
    </location>
</feature>
<organism evidence="3 4">
    <name type="scientific">Bacillus thuringiensis</name>
    <dbReference type="NCBI Taxonomy" id="1428"/>
    <lineage>
        <taxon>Bacteria</taxon>
        <taxon>Bacillati</taxon>
        <taxon>Bacillota</taxon>
        <taxon>Bacilli</taxon>
        <taxon>Bacillales</taxon>
        <taxon>Bacillaceae</taxon>
        <taxon>Bacillus</taxon>
        <taxon>Bacillus cereus group</taxon>
    </lineage>
</organism>
<name>A0A9W3SCV7_BACTU</name>
<evidence type="ECO:0000259" key="2">
    <source>
        <dbReference type="PROSITE" id="PS51688"/>
    </source>
</evidence>
<accession>A0A9W3SCV7</accession>
<gene>
    <name evidence="3" type="ORF">BT246_38420</name>
</gene>
<protein>
    <submittedName>
        <fullName evidence="3">Phage endopeptidase</fullName>
    </submittedName>
</protein>
<dbReference type="Proteomes" id="UP000092743">
    <property type="component" value="Chromosome"/>
</dbReference>
<feature type="domain" description="Peptidase S74" evidence="2">
    <location>
        <begin position="47"/>
        <end position="153"/>
    </location>
</feature>
<dbReference type="PROSITE" id="PS51688">
    <property type="entry name" value="ICA"/>
    <property type="match status" value="1"/>
</dbReference>
<dbReference type="EMBL" id="CP015350">
    <property type="protein sequence ID" value="ANS49190.1"/>
    <property type="molecule type" value="Genomic_DNA"/>
</dbReference>
<dbReference type="InterPro" id="IPR030392">
    <property type="entry name" value="S74_ICA"/>
</dbReference>